<sequence length="64" mass="7246">MTHPPRNKNKIFMISLYLGLHSKTNLTHGIAVKINAQSSPLYLQRYTQYPDPLHTGRKAGTTQP</sequence>
<evidence type="ECO:0000313" key="1">
    <source>
        <dbReference type="EMBL" id="CUN47151.1"/>
    </source>
</evidence>
<reference evidence="1 2" key="1">
    <citation type="submission" date="2015-09" db="EMBL/GenBank/DDBJ databases">
        <authorList>
            <consortium name="Pathogen Informatics"/>
        </authorList>
    </citation>
    <scope>NUCLEOTIDE SEQUENCE [LARGE SCALE GENOMIC DNA]</scope>
    <source>
        <strain evidence="1 2">2789STDY5608822</strain>
    </source>
</reference>
<comment type="caution">
    <text evidence="1">The sequence shown here is derived from an EMBL/GenBank/DDBJ whole genome shotgun (WGS) entry which is preliminary data.</text>
</comment>
<accession>A0A8D9L259</accession>
<dbReference type="Proteomes" id="UP000095455">
    <property type="component" value="Unassembled WGS sequence"/>
</dbReference>
<name>A0A8D9L259_PARDI</name>
<organism evidence="1 2">
    <name type="scientific">Parabacteroides distasonis</name>
    <dbReference type="NCBI Taxonomy" id="823"/>
    <lineage>
        <taxon>Bacteria</taxon>
        <taxon>Pseudomonadati</taxon>
        <taxon>Bacteroidota</taxon>
        <taxon>Bacteroidia</taxon>
        <taxon>Bacteroidales</taxon>
        <taxon>Tannerellaceae</taxon>
        <taxon>Parabacteroides</taxon>
    </lineage>
</organism>
<gene>
    <name evidence="1" type="ORF">ERS852380_00438</name>
</gene>
<proteinExistence type="predicted"/>
<protein>
    <submittedName>
        <fullName evidence="1">Uncharacterized protein</fullName>
    </submittedName>
</protein>
<dbReference type="EMBL" id="CYYK01000001">
    <property type="protein sequence ID" value="CUN47151.1"/>
    <property type="molecule type" value="Genomic_DNA"/>
</dbReference>
<dbReference type="AlphaFoldDB" id="A0A8D9L259"/>
<evidence type="ECO:0000313" key="2">
    <source>
        <dbReference type="Proteomes" id="UP000095455"/>
    </source>
</evidence>